<gene>
    <name evidence="2" type="ORF">GSCOC_T00006372001</name>
</gene>
<sequence>MSAKNGRIHNKRHLVEVDTLTAYLAFLESCLSFLASCISTFAMEIGWSTKTNLEERMVAFEAVGLLLGSHEQSDAIRLIASLIAEGIKVEKEIPATCGNWYLNITGKFKTFRPVILCWAT</sequence>
<protein>
    <submittedName>
        <fullName evidence="2">DH200=94 genomic scaffold, scaffold_2284</fullName>
    </submittedName>
</protein>
<dbReference type="AlphaFoldDB" id="A0A068VK89"/>
<keyword evidence="1" id="KW-0472">Membrane</keyword>
<accession>A0A068VK89</accession>
<dbReference type="Gramene" id="CDP21014">
    <property type="protein sequence ID" value="CDP21014"/>
    <property type="gene ID" value="GSCOC_T00006372001"/>
</dbReference>
<keyword evidence="1" id="KW-0812">Transmembrane</keyword>
<feature type="transmembrane region" description="Helical" evidence="1">
    <location>
        <begin position="20"/>
        <end position="47"/>
    </location>
</feature>
<evidence type="ECO:0000313" key="3">
    <source>
        <dbReference type="Proteomes" id="UP000295252"/>
    </source>
</evidence>
<name>A0A068VK89_COFCA</name>
<dbReference type="InParanoid" id="A0A068VK89"/>
<dbReference type="EMBL" id="HG741368">
    <property type="protein sequence ID" value="CDP21014.1"/>
    <property type="molecule type" value="Genomic_DNA"/>
</dbReference>
<evidence type="ECO:0000256" key="1">
    <source>
        <dbReference type="SAM" id="Phobius"/>
    </source>
</evidence>
<dbReference type="Proteomes" id="UP000295252">
    <property type="component" value="Unassembled WGS sequence"/>
</dbReference>
<keyword evidence="3" id="KW-1185">Reference proteome</keyword>
<proteinExistence type="predicted"/>
<evidence type="ECO:0000313" key="2">
    <source>
        <dbReference type="EMBL" id="CDP21014.1"/>
    </source>
</evidence>
<organism evidence="2 3">
    <name type="scientific">Coffea canephora</name>
    <name type="common">Robusta coffee</name>
    <dbReference type="NCBI Taxonomy" id="49390"/>
    <lineage>
        <taxon>Eukaryota</taxon>
        <taxon>Viridiplantae</taxon>
        <taxon>Streptophyta</taxon>
        <taxon>Embryophyta</taxon>
        <taxon>Tracheophyta</taxon>
        <taxon>Spermatophyta</taxon>
        <taxon>Magnoliopsida</taxon>
        <taxon>eudicotyledons</taxon>
        <taxon>Gunneridae</taxon>
        <taxon>Pentapetalae</taxon>
        <taxon>asterids</taxon>
        <taxon>lamiids</taxon>
        <taxon>Gentianales</taxon>
        <taxon>Rubiaceae</taxon>
        <taxon>Ixoroideae</taxon>
        <taxon>Gardenieae complex</taxon>
        <taxon>Bertiereae - Coffeeae clade</taxon>
        <taxon>Coffeeae</taxon>
        <taxon>Coffea</taxon>
    </lineage>
</organism>
<reference evidence="3" key="1">
    <citation type="journal article" date="2014" name="Science">
        <title>The coffee genome provides insight into the convergent evolution of caffeine biosynthesis.</title>
        <authorList>
            <person name="Denoeud F."/>
            <person name="Carretero-Paulet L."/>
            <person name="Dereeper A."/>
            <person name="Droc G."/>
            <person name="Guyot R."/>
            <person name="Pietrella M."/>
            <person name="Zheng C."/>
            <person name="Alberti A."/>
            <person name="Anthony F."/>
            <person name="Aprea G."/>
            <person name="Aury J.M."/>
            <person name="Bento P."/>
            <person name="Bernard M."/>
            <person name="Bocs S."/>
            <person name="Campa C."/>
            <person name="Cenci A."/>
            <person name="Combes M.C."/>
            <person name="Crouzillat D."/>
            <person name="Da Silva C."/>
            <person name="Daddiego L."/>
            <person name="De Bellis F."/>
            <person name="Dussert S."/>
            <person name="Garsmeur O."/>
            <person name="Gayraud T."/>
            <person name="Guignon V."/>
            <person name="Jahn K."/>
            <person name="Jamilloux V."/>
            <person name="Joet T."/>
            <person name="Labadie K."/>
            <person name="Lan T."/>
            <person name="Leclercq J."/>
            <person name="Lepelley M."/>
            <person name="Leroy T."/>
            <person name="Li L.T."/>
            <person name="Librado P."/>
            <person name="Lopez L."/>
            <person name="Munoz A."/>
            <person name="Noel B."/>
            <person name="Pallavicini A."/>
            <person name="Perrotta G."/>
            <person name="Poncet V."/>
            <person name="Pot D."/>
            <person name="Priyono X."/>
            <person name="Rigoreau M."/>
            <person name="Rouard M."/>
            <person name="Rozas J."/>
            <person name="Tranchant-Dubreuil C."/>
            <person name="VanBuren R."/>
            <person name="Zhang Q."/>
            <person name="Andrade A.C."/>
            <person name="Argout X."/>
            <person name="Bertrand B."/>
            <person name="de Kochko A."/>
            <person name="Graziosi G."/>
            <person name="Henry R.J."/>
            <person name="Jayarama X."/>
            <person name="Ming R."/>
            <person name="Nagai C."/>
            <person name="Rounsley S."/>
            <person name="Sankoff D."/>
            <person name="Giuliano G."/>
            <person name="Albert V.A."/>
            <person name="Wincker P."/>
            <person name="Lashermes P."/>
        </authorList>
    </citation>
    <scope>NUCLEOTIDE SEQUENCE [LARGE SCALE GENOMIC DNA]</scope>
    <source>
        <strain evidence="3">cv. DH200-94</strain>
    </source>
</reference>
<keyword evidence="1" id="KW-1133">Transmembrane helix</keyword>